<dbReference type="NCBIfam" id="TIGR01167">
    <property type="entry name" value="LPXTG_anchor"/>
    <property type="match status" value="1"/>
</dbReference>
<dbReference type="EMBL" id="JBHTOC010000006">
    <property type="protein sequence ID" value="MFD1429610.1"/>
    <property type="molecule type" value="Genomic_DNA"/>
</dbReference>
<keyword evidence="1" id="KW-0472">Membrane</keyword>
<sequence>MLRKTIIIVVALIMALAGWTVVPVAAAGAGFTVTPQLPANQVGGNKGYFDLLVKPGTRQALTITVANQSAQPKTLRVAITSAFTQDNGQVGYTPSSKRDPSAVIQLADLASAPVSVELKANEGRKVTFFVQIPATPLKGQLLGSFYVTDETAPAADDQSGMSITNRFAMVVAIQMQTTEETVAPHLNLLSVKPGNQNDQAAVLATLQNDQPRLFGGMAIKASVTRDGDSKPLLTRNADQMAMAPNSSFNYALFTKAPLVAGKYWLTLTATAGTYTWRFHRAFTIDAKVAAKVNKGARLAVVRPFPWWWVLIGGLLLIALGLLGLLFWRRKKDEGKK</sequence>
<proteinExistence type="predicted"/>
<accession>A0ABW4CFN2</accession>
<keyword evidence="1" id="KW-1133">Transmembrane helix</keyword>
<keyword evidence="1" id="KW-0812">Transmembrane</keyword>
<reference evidence="5" key="1">
    <citation type="journal article" date="2019" name="Int. J. Syst. Evol. Microbiol.">
        <title>The Global Catalogue of Microorganisms (GCM) 10K type strain sequencing project: providing services to taxonomists for standard genome sequencing and annotation.</title>
        <authorList>
            <consortium name="The Broad Institute Genomics Platform"/>
            <consortium name="The Broad Institute Genome Sequencing Center for Infectious Disease"/>
            <person name="Wu L."/>
            <person name="Ma J."/>
        </authorList>
    </citation>
    <scope>NUCLEOTIDE SEQUENCE [LARGE SCALE GENOMIC DNA]</scope>
    <source>
        <strain evidence="5">CCM 8980</strain>
    </source>
</reference>
<evidence type="ECO:0000313" key="5">
    <source>
        <dbReference type="Proteomes" id="UP001597196"/>
    </source>
</evidence>
<evidence type="ECO:0000259" key="3">
    <source>
        <dbReference type="Pfam" id="PF11797"/>
    </source>
</evidence>
<dbReference type="Proteomes" id="UP001597196">
    <property type="component" value="Unassembled WGS sequence"/>
</dbReference>
<gene>
    <name evidence="4" type="ORF">ACFQ4P_05040</name>
</gene>
<keyword evidence="5" id="KW-1185">Reference proteome</keyword>
<feature type="domain" description="WxL Interacting Protein peptidoglycan binding" evidence="2">
    <location>
        <begin position="31"/>
        <end position="148"/>
    </location>
</feature>
<feature type="domain" description="WxL Interacting Protein host binding" evidence="3">
    <location>
        <begin position="159"/>
        <end position="294"/>
    </location>
</feature>
<dbReference type="InterPro" id="IPR010317">
    <property type="entry name" value="WxLIP_PGBD"/>
</dbReference>
<dbReference type="Pfam" id="PF11797">
    <property type="entry name" value="WxLIP_HBD"/>
    <property type="match status" value="1"/>
</dbReference>
<dbReference type="InterPro" id="IPR021759">
    <property type="entry name" value="WxLIP_HBD"/>
</dbReference>
<protein>
    <submittedName>
        <fullName evidence="4">DUF916 and DUF3324 domain-containing protein</fullName>
    </submittedName>
</protein>
<evidence type="ECO:0000313" key="4">
    <source>
        <dbReference type="EMBL" id="MFD1429610.1"/>
    </source>
</evidence>
<dbReference type="Pfam" id="PF06030">
    <property type="entry name" value="WxLIP_PGBD"/>
    <property type="match status" value="1"/>
</dbReference>
<evidence type="ECO:0000256" key="1">
    <source>
        <dbReference type="SAM" id="Phobius"/>
    </source>
</evidence>
<evidence type="ECO:0000259" key="2">
    <source>
        <dbReference type="Pfam" id="PF06030"/>
    </source>
</evidence>
<organism evidence="4 5">
    <name type="scientific">Lacticaseibacillus mingshuiensis</name>
    <dbReference type="NCBI Taxonomy" id="2799574"/>
    <lineage>
        <taxon>Bacteria</taxon>
        <taxon>Bacillati</taxon>
        <taxon>Bacillota</taxon>
        <taxon>Bacilli</taxon>
        <taxon>Lactobacillales</taxon>
        <taxon>Lactobacillaceae</taxon>
        <taxon>Lacticaseibacillus</taxon>
    </lineage>
</organism>
<name>A0ABW4CFN2_9LACO</name>
<feature type="transmembrane region" description="Helical" evidence="1">
    <location>
        <begin position="306"/>
        <end position="327"/>
    </location>
</feature>
<comment type="caution">
    <text evidence="4">The sequence shown here is derived from an EMBL/GenBank/DDBJ whole genome shotgun (WGS) entry which is preliminary data.</text>
</comment>
<dbReference type="RefSeq" id="WP_203626761.1">
    <property type="nucleotide sequence ID" value="NZ_BOLQ01000008.1"/>
</dbReference>